<dbReference type="Gene3D" id="2.40.50.100">
    <property type="match status" value="1"/>
</dbReference>
<proteinExistence type="predicted"/>
<reference evidence="4 5" key="1">
    <citation type="submission" date="2006-04" db="EMBL/GenBank/DDBJ databases">
        <authorList>
            <person name="Giovannoni S.J."/>
            <person name="Cho J.-C."/>
            <person name="Ferriera S."/>
            <person name="Johnson J."/>
            <person name="Kravitz S."/>
            <person name="Halpern A."/>
            <person name="Remington K."/>
            <person name="Beeson K."/>
            <person name="Tran B."/>
            <person name="Rogers Y.-H."/>
            <person name="Friedman R."/>
            <person name="Venter J.C."/>
        </authorList>
    </citation>
    <scope>NUCLEOTIDE SEQUENCE [LARGE SCALE GENOMIC DNA]</scope>
    <source>
        <strain evidence="4 5">HTCC1002</strain>
    </source>
</reference>
<dbReference type="EMBL" id="AAPV01000002">
    <property type="protein sequence ID" value="EAS84397.1"/>
    <property type="molecule type" value="Genomic_DNA"/>
</dbReference>
<dbReference type="InterPro" id="IPR050465">
    <property type="entry name" value="UPF0194_transport"/>
</dbReference>
<comment type="caution">
    <text evidence="4">The sequence shown here is derived from an EMBL/GenBank/DDBJ whole genome shotgun (WGS) entry which is preliminary data.</text>
</comment>
<dbReference type="GO" id="GO:0030313">
    <property type="term" value="C:cell envelope"/>
    <property type="evidence" value="ECO:0007669"/>
    <property type="project" value="UniProtKB-SubCell"/>
</dbReference>
<dbReference type="Proteomes" id="UP000005306">
    <property type="component" value="Unassembled WGS sequence"/>
</dbReference>
<name>Q1UYZ4_PELU1</name>
<protein>
    <submittedName>
        <fullName evidence="4">AcrB-like protein</fullName>
    </submittedName>
</protein>
<dbReference type="PANTHER" id="PTHR32347">
    <property type="entry name" value="EFFLUX SYSTEM COMPONENT YKNX-RELATED"/>
    <property type="match status" value="1"/>
</dbReference>
<dbReference type="HOGENOM" id="CLU_049021_0_0_5"/>
<gene>
    <name evidence="4" type="ORF">PU1002_01705</name>
</gene>
<feature type="coiled-coil region" evidence="3">
    <location>
        <begin position="275"/>
        <end position="302"/>
    </location>
</feature>
<dbReference type="SUPFAM" id="SSF111369">
    <property type="entry name" value="HlyD-like secretion proteins"/>
    <property type="match status" value="1"/>
</dbReference>
<dbReference type="PANTHER" id="PTHR32347:SF23">
    <property type="entry name" value="BLL5650 PROTEIN"/>
    <property type="match status" value="1"/>
</dbReference>
<evidence type="ECO:0000313" key="4">
    <source>
        <dbReference type="EMBL" id="EAS84397.1"/>
    </source>
</evidence>
<dbReference type="AlphaFoldDB" id="Q1UYZ4"/>
<dbReference type="GeneID" id="66295425"/>
<comment type="subcellular location">
    <subcellularLocation>
        <location evidence="1">Cell envelope</location>
    </subcellularLocation>
</comment>
<sequence>MSEDKNIKVARLFGLEKKAREARSQDELHFVIANETRQIIDYISAFLLLKTPADKFNIKATSDLATVDRTSPLLTFIENFVNNDKSLSDKEIQNLELDKIAKNINSEKPKNLPENILFIPIISPQKGLQGYLLLVRSEKFSENEIELAGHLSSTYGHAFNSFLKDFSIKNHYKKYLTGKKSWKIYAAIFIILILPIRITSTAPVEVIAKNPSLVTSPFDGVVKNIVASNNDKIKQGDLLVLLEDIELKNNLNITNQSLQVAQKELLRSRQSSFTNNEEKARLAELVAQVELKKVEVASAQEKLKNTKLFAKQKGIAIVDQKNDWQGRPVAVGEKIMTVANPDEVEFLIWLPVKDSLVIKENSKVKVFLDINPISSLKGKLLRSSYEPSLSPEEILSYKLGASFEGKKPPRIGLRGTAKVYGSRVFLFYYVLRKPITFVRQLIGI</sequence>
<keyword evidence="2 3" id="KW-0175">Coiled coil</keyword>
<evidence type="ECO:0000256" key="3">
    <source>
        <dbReference type="SAM" id="Coils"/>
    </source>
</evidence>
<evidence type="ECO:0000256" key="2">
    <source>
        <dbReference type="ARBA" id="ARBA00023054"/>
    </source>
</evidence>
<evidence type="ECO:0000313" key="5">
    <source>
        <dbReference type="Proteomes" id="UP000005306"/>
    </source>
</evidence>
<accession>Q1UYZ4</accession>
<evidence type="ECO:0000256" key="1">
    <source>
        <dbReference type="ARBA" id="ARBA00004196"/>
    </source>
</evidence>
<dbReference type="RefSeq" id="WP_006996984.1">
    <property type="nucleotide sequence ID" value="NZ_CH724130.1"/>
</dbReference>
<organism evidence="4 5">
    <name type="scientific">Pelagibacter ubique (strain HTCC1002)</name>
    <dbReference type="NCBI Taxonomy" id="314261"/>
    <lineage>
        <taxon>Bacteria</taxon>
        <taxon>Pseudomonadati</taxon>
        <taxon>Pseudomonadota</taxon>
        <taxon>Alphaproteobacteria</taxon>
        <taxon>Candidatus Pelagibacterales</taxon>
        <taxon>Candidatus Pelagibacteraceae</taxon>
        <taxon>Candidatus Pelagibacter</taxon>
    </lineage>
</organism>